<organism evidence="7 9">
    <name type="scientific">Listeria booriae</name>
    <dbReference type="NCBI Taxonomy" id="1552123"/>
    <lineage>
        <taxon>Bacteria</taxon>
        <taxon>Bacillati</taxon>
        <taxon>Bacillota</taxon>
        <taxon>Bacilli</taxon>
        <taxon>Bacillales</taxon>
        <taxon>Listeriaceae</taxon>
        <taxon>Listeria</taxon>
    </lineage>
</organism>
<keyword evidence="3" id="KW-0010">Activator</keyword>
<comment type="caution">
    <text evidence="7">The sequence shown here is derived from an EMBL/GenBank/DDBJ whole genome shotgun (WGS) entry which is preliminary data.</text>
</comment>
<keyword evidence="4" id="KW-0804">Transcription</keyword>
<dbReference type="Pfam" id="PF13545">
    <property type="entry name" value="HTH_Crp_2"/>
    <property type="match status" value="1"/>
</dbReference>
<keyword evidence="2" id="KW-0238">DNA-binding</keyword>
<dbReference type="Gene3D" id="2.60.120.10">
    <property type="entry name" value="Jelly Rolls"/>
    <property type="match status" value="1"/>
</dbReference>
<evidence type="ECO:0000313" key="9">
    <source>
        <dbReference type="Proteomes" id="UP000539064"/>
    </source>
</evidence>
<dbReference type="InterPro" id="IPR036390">
    <property type="entry name" value="WH_DNA-bd_sf"/>
</dbReference>
<dbReference type="CDD" id="cd00038">
    <property type="entry name" value="CAP_ED"/>
    <property type="match status" value="1"/>
</dbReference>
<dbReference type="RefSeq" id="WP_185415062.1">
    <property type="nucleotide sequence ID" value="NZ_JAARNA010000002.1"/>
</dbReference>
<dbReference type="PROSITE" id="PS51063">
    <property type="entry name" value="HTH_CRP_2"/>
    <property type="match status" value="1"/>
</dbReference>
<sequence length="225" mass="26003">MLNGIYDSNRRRCKNNEQIFNQFFTSYPSNFPKKELKKGEHLVLEDETFKGVFFIKQGIAIKEVLLKSGKTQGIRLTTKNEFVGVLASVNVETYPYNVRCLTDMECYKLSEEMLHQILMIYPMFLYEALQADSYTNYHKMKFSTGKVKERIIYNIVELAVCFGGTNAQNIMLPKVITQEILASLSSTTREYVAKILASLKSHSILDTKQRHIIVHDLHKLQALIY</sequence>
<dbReference type="Proteomes" id="UP000539064">
    <property type="component" value="Unassembled WGS sequence"/>
</dbReference>
<evidence type="ECO:0000313" key="6">
    <source>
        <dbReference type="EMBL" id="MBC1565646.1"/>
    </source>
</evidence>
<evidence type="ECO:0000256" key="4">
    <source>
        <dbReference type="ARBA" id="ARBA00023163"/>
    </source>
</evidence>
<dbReference type="EMBL" id="JAARRU010000002">
    <property type="protein sequence ID" value="MBC1565646.1"/>
    <property type="molecule type" value="Genomic_DNA"/>
</dbReference>
<dbReference type="GO" id="GO:0003677">
    <property type="term" value="F:DNA binding"/>
    <property type="evidence" value="ECO:0007669"/>
    <property type="project" value="UniProtKB-KW"/>
</dbReference>
<dbReference type="Proteomes" id="UP000548082">
    <property type="component" value="Unassembled WGS sequence"/>
</dbReference>
<reference evidence="9 10" key="1">
    <citation type="submission" date="2020-03" db="EMBL/GenBank/DDBJ databases">
        <title>Soil Listeria distribution.</title>
        <authorList>
            <person name="Liao J."/>
            <person name="Wiedmann M."/>
        </authorList>
    </citation>
    <scope>NUCLEOTIDE SEQUENCE [LARGE SCALE GENOMIC DNA]</scope>
    <source>
        <strain evidence="7 9">FSL L7-0978</strain>
        <strain evidence="8 10">FSL L7-0990</strain>
        <strain evidence="6 11">FSL L7-1427</strain>
    </source>
</reference>
<evidence type="ECO:0000259" key="5">
    <source>
        <dbReference type="PROSITE" id="PS51063"/>
    </source>
</evidence>
<evidence type="ECO:0000313" key="8">
    <source>
        <dbReference type="EMBL" id="MBC1795861.1"/>
    </source>
</evidence>
<dbReference type="InterPro" id="IPR018490">
    <property type="entry name" value="cNMP-bd_dom_sf"/>
</dbReference>
<gene>
    <name evidence="6" type="ORF">HB907_09520</name>
    <name evidence="7" type="ORF">HCA52_11275</name>
    <name evidence="8" type="ORF">HCA55_03940</name>
</gene>
<protein>
    <submittedName>
        <fullName evidence="7">Crp/Fnr family transcriptional regulator</fullName>
    </submittedName>
</protein>
<dbReference type="InterPro" id="IPR000595">
    <property type="entry name" value="cNMP-bd_dom"/>
</dbReference>
<dbReference type="Pfam" id="PF00027">
    <property type="entry name" value="cNMP_binding"/>
    <property type="match status" value="1"/>
</dbReference>
<dbReference type="SUPFAM" id="SSF46785">
    <property type="entry name" value="Winged helix' DNA-binding domain"/>
    <property type="match status" value="1"/>
</dbReference>
<dbReference type="GO" id="GO:0006355">
    <property type="term" value="P:regulation of DNA-templated transcription"/>
    <property type="evidence" value="ECO:0007669"/>
    <property type="project" value="InterPro"/>
</dbReference>
<evidence type="ECO:0000313" key="10">
    <source>
        <dbReference type="Proteomes" id="UP000548082"/>
    </source>
</evidence>
<dbReference type="InterPro" id="IPR014710">
    <property type="entry name" value="RmlC-like_jellyroll"/>
</dbReference>
<evidence type="ECO:0000256" key="1">
    <source>
        <dbReference type="ARBA" id="ARBA00023015"/>
    </source>
</evidence>
<dbReference type="InterPro" id="IPR012318">
    <property type="entry name" value="HTH_CRP"/>
</dbReference>
<evidence type="ECO:0000313" key="11">
    <source>
        <dbReference type="Proteomes" id="UP000586951"/>
    </source>
</evidence>
<dbReference type="SUPFAM" id="SSF51206">
    <property type="entry name" value="cAMP-binding domain-like"/>
    <property type="match status" value="1"/>
</dbReference>
<dbReference type="Proteomes" id="UP000586951">
    <property type="component" value="Unassembled WGS sequence"/>
</dbReference>
<proteinExistence type="predicted"/>
<feature type="domain" description="HTH crp-type" evidence="5">
    <location>
        <begin position="145"/>
        <end position="218"/>
    </location>
</feature>
<dbReference type="SMART" id="SM00419">
    <property type="entry name" value="HTH_CRP"/>
    <property type="match status" value="1"/>
</dbReference>
<accession>A0A7X0XZ82</accession>
<evidence type="ECO:0000256" key="2">
    <source>
        <dbReference type="ARBA" id="ARBA00023125"/>
    </source>
</evidence>
<name>A0A7X0XZ82_9LIST</name>
<dbReference type="AlphaFoldDB" id="A0A7X0XZ82"/>
<dbReference type="EMBL" id="JAARVG010000010">
    <property type="protein sequence ID" value="MBC1794002.1"/>
    <property type="molecule type" value="Genomic_DNA"/>
</dbReference>
<evidence type="ECO:0000256" key="3">
    <source>
        <dbReference type="ARBA" id="ARBA00023159"/>
    </source>
</evidence>
<dbReference type="InterPro" id="IPR036388">
    <property type="entry name" value="WH-like_DNA-bd_sf"/>
</dbReference>
<keyword evidence="1" id="KW-0805">Transcription regulation</keyword>
<dbReference type="EMBL" id="JAARVD010000002">
    <property type="protein sequence ID" value="MBC1795861.1"/>
    <property type="molecule type" value="Genomic_DNA"/>
</dbReference>
<evidence type="ECO:0000313" key="7">
    <source>
        <dbReference type="EMBL" id="MBC1794002.1"/>
    </source>
</evidence>
<dbReference type="Gene3D" id="1.10.10.10">
    <property type="entry name" value="Winged helix-like DNA-binding domain superfamily/Winged helix DNA-binding domain"/>
    <property type="match status" value="1"/>
</dbReference>